<dbReference type="PANTHER" id="PTHR13696">
    <property type="entry name" value="P-LOOP CONTAINING NUCLEOSIDE TRIPHOSPHATE HYDROLASE"/>
    <property type="match status" value="1"/>
</dbReference>
<gene>
    <name evidence="3" type="ORF">GAB14E_1628</name>
</gene>
<dbReference type="EMBL" id="JQEC01000006">
    <property type="protein sequence ID" value="KGJ96752.1"/>
    <property type="molecule type" value="Genomic_DNA"/>
</dbReference>
<protein>
    <submittedName>
        <fullName evidence="3">Cobyrinic acid ac-diamide synthase</fullName>
    </submittedName>
</protein>
<dbReference type="Pfam" id="PF13614">
    <property type="entry name" value="AAA_31"/>
    <property type="match status" value="1"/>
</dbReference>
<dbReference type="Proteomes" id="UP000029868">
    <property type="component" value="Unassembled WGS sequence"/>
</dbReference>
<dbReference type="InterPro" id="IPR025669">
    <property type="entry name" value="AAA_dom"/>
</dbReference>
<feature type="domain" description="AAA" evidence="2">
    <location>
        <begin position="3"/>
        <end position="178"/>
    </location>
</feature>
<evidence type="ECO:0000256" key="1">
    <source>
        <dbReference type="ARBA" id="ARBA00060876"/>
    </source>
</evidence>
<dbReference type="InterPro" id="IPR027417">
    <property type="entry name" value="P-loop_NTPase"/>
</dbReference>
<dbReference type="AlphaFoldDB" id="A0A099L3N0"/>
<evidence type="ECO:0000259" key="2">
    <source>
        <dbReference type="Pfam" id="PF13614"/>
    </source>
</evidence>
<dbReference type="PANTHER" id="PTHR13696:SF52">
    <property type="entry name" value="PARA FAMILY PROTEIN CT_582"/>
    <property type="match status" value="1"/>
</dbReference>
<name>A0A099L3N0_COLPS</name>
<evidence type="ECO:0000313" key="4">
    <source>
        <dbReference type="Proteomes" id="UP000029868"/>
    </source>
</evidence>
<dbReference type="CDD" id="cd02042">
    <property type="entry name" value="ParAB_family"/>
    <property type="match status" value="1"/>
</dbReference>
<accession>A0A099L3N0</accession>
<dbReference type="FunFam" id="3.40.50.300:FF:000285">
    <property type="entry name" value="Sporulation initiation inhibitor Soj"/>
    <property type="match status" value="1"/>
</dbReference>
<dbReference type="SUPFAM" id="SSF52540">
    <property type="entry name" value="P-loop containing nucleoside triphosphate hydrolases"/>
    <property type="match status" value="1"/>
</dbReference>
<dbReference type="Gene3D" id="3.40.50.300">
    <property type="entry name" value="P-loop containing nucleotide triphosphate hydrolases"/>
    <property type="match status" value="1"/>
</dbReference>
<sequence>MGKVIAIANQKGGVGKTTTAVNLAASLAATKRKVLLIDLDPQGNATMASGVDKYTVHATCYELLVEEQSVEQVVIKETSGLYHLISANTDVTAAEIKLMEVYAREQRLKSALAPVRDFYDFIIIDCPPSLNMLTVNAMTAADSVLVPMQCEYYALEGLTALMDTITKLTSVVNDKLHIEGILRTMYDPRNRLANDVSEQLKRHFGDKVYRSVIPRNVRLAEAPSFGTPAMYYDKSSTGAKAYLALAGEVLRKNDAAKKAQKTTASLAN</sequence>
<comment type="caution">
    <text evidence="3">The sequence shown here is derived from an EMBL/GenBank/DDBJ whole genome shotgun (WGS) entry which is preliminary data.</text>
</comment>
<dbReference type="PIRSF" id="PIRSF009320">
    <property type="entry name" value="Nuc_binding_HP_1000"/>
    <property type="match status" value="1"/>
</dbReference>
<dbReference type="PATRIC" id="fig|28229.3.peg.797"/>
<comment type="similarity">
    <text evidence="1">To B.subtilis soj.</text>
</comment>
<evidence type="ECO:0000313" key="3">
    <source>
        <dbReference type="EMBL" id="KGJ96752.1"/>
    </source>
</evidence>
<dbReference type="OrthoDB" id="9815116at2"/>
<organism evidence="3 4">
    <name type="scientific">Colwellia psychrerythraea</name>
    <name type="common">Vibrio psychroerythus</name>
    <dbReference type="NCBI Taxonomy" id="28229"/>
    <lineage>
        <taxon>Bacteria</taxon>
        <taxon>Pseudomonadati</taxon>
        <taxon>Pseudomonadota</taxon>
        <taxon>Gammaproteobacteria</taxon>
        <taxon>Alteromonadales</taxon>
        <taxon>Colwelliaceae</taxon>
        <taxon>Colwellia</taxon>
    </lineage>
</organism>
<dbReference type="RefSeq" id="WP_033080938.1">
    <property type="nucleotide sequence ID" value="NZ_JQEC01000006.1"/>
</dbReference>
<dbReference type="InterPro" id="IPR050678">
    <property type="entry name" value="DNA_Partitioning_ATPase"/>
</dbReference>
<proteinExistence type="predicted"/>
<reference evidence="3 4" key="1">
    <citation type="submission" date="2014-08" db="EMBL/GenBank/DDBJ databases">
        <title>Genomic and Phenotypic Diversity of Colwellia psychrerythraea strains from Disparate Marine Basins.</title>
        <authorList>
            <person name="Techtmann S.M."/>
            <person name="Stelling S.C."/>
            <person name="Utturkar S.M."/>
            <person name="Alshibli N."/>
            <person name="Harris A."/>
            <person name="Brown S.D."/>
            <person name="Hazen T.C."/>
        </authorList>
    </citation>
    <scope>NUCLEOTIDE SEQUENCE [LARGE SCALE GENOMIC DNA]</scope>
    <source>
        <strain evidence="3 4">GAB14E</strain>
    </source>
</reference>